<dbReference type="Proteomes" id="UP000886653">
    <property type="component" value="Unassembled WGS sequence"/>
</dbReference>
<dbReference type="PANTHER" id="PTHR35393:SF1">
    <property type="entry name" value="SNOAL-LIKE DOMAIN-CONTAINING PROTEIN"/>
    <property type="match status" value="1"/>
</dbReference>
<evidence type="ECO:0000313" key="2">
    <source>
        <dbReference type="EMBL" id="KAG0147758.1"/>
    </source>
</evidence>
<dbReference type="PANTHER" id="PTHR35393">
    <property type="entry name" value="CHROMOSOME 1, WHOLE GENOME SHOTGUN SEQUENCE"/>
    <property type="match status" value="1"/>
</dbReference>
<dbReference type="InterPro" id="IPR057514">
    <property type="entry name" value="NTF2_SigF"/>
</dbReference>
<proteinExistence type="predicted"/>
<accession>A0A9P6TEH7</accession>
<dbReference type="AlphaFoldDB" id="A0A9P6TEH7"/>
<evidence type="ECO:0000313" key="3">
    <source>
        <dbReference type="Proteomes" id="UP000886653"/>
    </source>
</evidence>
<feature type="domain" description="SigF-like NTF2-like" evidence="1">
    <location>
        <begin position="1"/>
        <end position="127"/>
    </location>
</feature>
<name>A0A9P6TEH7_9BASI</name>
<gene>
    <name evidence="2" type="ORF">CROQUDRAFT_106261</name>
</gene>
<dbReference type="Pfam" id="PF24840">
    <property type="entry name" value="NTF2_SigF"/>
    <property type="match status" value="1"/>
</dbReference>
<sequence length="139" mass="16242">MDNPVVEIRDVVRSVTEPLKASTLAANVEKYFTHDATLQHPMVVVSKSPNSREAVKGMYKLLRLQTINQNIEFHAVMFNEDKTQVTIDLTEHMNSRFVYKSKHIALRMLVRLELVQGLDKRWRISRSDLMTFYLFIYLA</sequence>
<reference evidence="2" key="1">
    <citation type="submission" date="2013-11" db="EMBL/GenBank/DDBJ databases">
        <title>Genome sequence of the fusiform rust pathogen reveals effectors for host alternation and coevolution with pine.</title>
        <authorList>
            <consortium name="DOE Joint Genome Institute"/>
            <person name="Smith K."/>
            <person name="Pendleton A."/>
            <person name="Kubisiak T."/>
            <person name="Anderson C."/>
            <person name="Salamov A."/>
            <person name="Aerts A."/>
            <person name="Riley R."/>
            <person name="Clum A."/>
            <person name="Lindquist E."/>
            <person name="Ence D."/>
            <person name="Campbell M."/>
            <person name="Kronenberg Z."/>
            <person name="Feau N."/>
            <person name="Dhillon B."/>
            <person name="Hamelin R."/>
            <person name="Burleigh J."/>
            <person name="Smith J."/>
            <person name="Yandell M."/>
            <person name="Nelson C."/>
            <person name="Grigoriev I."/>
            <person name="Davis J."/>
        </authorList>
    </citation>
    <scope>NUCLEOTIDE SEQUENCE</scope>
    <source>
        <strain evidence="2">G11</strain>
    </source>
</reference>
<comment type="caution">
    <text evidence="2">The sequence shown here is derived from an EMBL/GenBank/DDBJ whole genome shotgun (WGS) entry which is preliminary data.</text>
</comment>
<organism evidence="2 3">
    <name type="scientific">Cronartium quercuum f. sp. fusiforme G11</name>
    <dbReference type="NCBI Taxonomy" id="708437"/>
    <lineage>
        <taxon>Eukaryota</taxon>
        <taxon>Fungi</taxon>
        <taxon>Dikarya</taxon>
        <taxon>Basidiomycota</taxon>
        <taxon>Pucciniomycotina</taxon>
        <taxon>Pucciniomycetes</taxon>
        <taxon>Pucciniales</taxon>
        <taxon>Coleosporiaceae</taxon>
        <taxon>Cronartium</taxon>
    </lineage>
</organism>
<dbReference type="OrthoDB" id="2344312at2759"/>
<keyword evidence="3" id="KW-1185">Reference proteome</keyword>
<evidence type="ECO:0000259" key="1">
    <source>
        <dbReference type="Pfam" id="PF24840"/>
    </source>
</evidence>
<protein>
    <recommendedName>
        <fullName evidence="1">SigF-like NTF2-like domain-containing protein</fullName>
    </recommendedName>
</protein>
<dbReference type="EMBL" id="MU167244">
    <property type="protein sequence ID" value="KAG0147758.1"/>
    <property type="molecule type" value="Genomic_DNA"/>
</dbReference>